<dbReference type="Proteomes" id="UP000635628">
    <property type="component" value="Unassembled WGS sequence"/>
</dbReference>
<accession>A0ACA8ZSS5</accession>
<evidence type="ECO:0000313" key="2">
    <source>
        <dbReference type="Proteomes" id="UP000635628"/>
    </source>
</evidence>
<gene>
    <name evidence="1" type="ORF">AZO1586R_1756</name>
</gene>
<proteinExistence type="predicted"/>
<keyword evidence="2" id="KW-1185">Reference proteome</keyword>
<evidence type="ECO:0000313" key="1">
    <source>
        <dbReference type="EMBL" id="CAB5504430.1"/>
    </source>
</evidence>
<organism evidence="1 2">
    <name type="scientific">Bathymodiolus azoricus thioautotrophic gill symbiont</name>
    <dbReference type="NCBI Taxonomy" id="235205"/>
    <lineage>
        <taxon>Bacteria</taxon>
        <taxon>Pseudomonadati</taxon>
        <taxon>Pseudomonadota</taxon>
        <taxon>Gammaproteobacteria</taxon>
        <taxon>sulfur-oxidizing symbionts</taxon>
    </lineage>
</organism>
<protein>
    <submittedName>
        <fullName evidence="1">Uncharacterized protein</fullName>
    </submittedName>
</protein>
<dbReference type="EMBL" id="CAESAP020000255">
    <property type="protein sequence ID" value="CAB5504430.1"/>
    <property type="molecule type" value="Genomic_DNA"/>
</dbReference>
<sequence length="40" mass="4559">MHGFLIHIIPAGASYAKLYTLHGFLYFLVLSNPEWVTPLK</sequence>
<comment type="caution">
    <text evidence="1">The sequence shown here is derived from an EMBL/GenBank/DDBJ whole genome shotgun (WGS) entry which is preliminary data.</text>
</comment>
<name>A0ACA8ZSS5_9GAMM</name>
<reference evidence="1" key="1">
    <citation type="submission" date="2020-05" db="EMBL/GenBank/DDBJ databases">
        <authorList>
            <person name="Petersen J."/>
            <person name="Sayavedra L."/>
        </authorList>
    </citation>
    <scope>NUCLEOTIDE SEQUENCE</scope>
    <source>
        <strain evidence="1">B azoricus SOX Menez Gwen</strain>
    </source>
</reference>